<evidence type="ECO:0000313" key="1">
    <source>
        <dbReference type="EMBL" id="EPR70818.1"/>
    </source>
</evidence>
<gene>
    <name evidence="1" type="ORF">ADICYQ_0814</name>
</gene>
<evidence type="ECO:0000313" key="2">
    <source>
        <dbReference type="Proteomes" id="UP000014974"/>
    </source>
</evidence>
<protein>
    <submittedName>
        <fullName evidence="1">Uncharacterized protein</fullName>
    </submittedName>
</protein>
<reference evidence="1 2" key="1">
    <citation type="journal article" date="2013" name="Genome Announc.">
        <title>Draft Genome Sequence of Cyclobacterium qasimii Strain M12-11BT, Isolated from Arctic Marine Sediment.</title>
        <authorList>
            <person name="Shivaji S."/>
            <person name="Ara S."/>
            <person name="Singh A."/>
            <person name="Kumar Pinnaka A."/>
        </authorList>
    </citation>
    <scope>NUCLEOTIDE SEQUENCE [LARGE SCALE GENOMIC DNA]</scope>
    <source>
        <strain evidence="1 2">M12-11B</strain>
    </source>
</reference>
<dbReference type="STRING" id="641524.ADICYQ_0814"/>
<dbReference type="Proteomes" id="UP000014974">
    <property type="component" value="Unassembled WGS sequence"/>
</dbReference>
<comment type="caution">
    <text evidence="1">The sequence shown here is derived from an EMBL/GenBank/DDBJ whole genome shotgun (WGS) entry which is preliminary data.</text>
</comment>
<proteinExistence type="predicted"/>
<dbReference type="AlphaFoldDB" id="S7X3Z0"/>
<name>S7X3Z0_9BACT</name>
<organism evidence="1 2">
    <name type="scientific">Cyclobacterium qasimii M12-11B</name>
    <dbReference type="NCBI Taxonomy" id="641524"/>
    <lineage>
        <taxon>Bacteria</taxon>
        <taxon>Pseudomonadati</taxon>
        <taxon>Bacteroidota</taxon>
        <taxon>Cytophagia</taxon>
        <taxon>Cytophagales</taxon>
        <taxon>Cyclobacteriaceae</taxon>
        <taxon>Cyclobacterium</taxon>
    </lineage>
</organism>
<accession>S7X3Z0</accession>
<dbReference type="EMBL" id="ATNM01000035">
    <property type="protein sequence ID" value="EPR70818.1"/>
    <property type="molecule type" value="Genomic_DNA"/>
</dbReference>
<sequence length="49" mass="5645">MCPIFLEGVYPKNEIVKKKSSKANILYERMLTHTPIIASDANYFEPTKN</sequence>